<proteinExistence type="predicted"/>
<dbReference type="GO" id="GO:0003677">
    <property type="term" value="F:DNA binding"/>
    <property type="evidence" value="ECO:0007669"/>
    <property type="project" value="UniProtKB-KW"/>
</dbReference>
<comment type="caution">
    <text evidence="1">The sequence shown here is derived from an EMBL/GenBank/DDBJ whole genome shotgun (WGS) entry which is preliminary data.</text>
</comment>
<dbReference type="InterPro" id="IPR038056">
    <property type="entry name" value="YjbR-like_sf"/>
</dbReference>
<dbReference type="RefSeq" id="WP_281734687.1">
    <property type="nucleotide sequence ID" value="NZ_JAKETQ010000001.1"/>
</dbReference>
<dbReference type="InterPro" id="IPR007351">
    <property type="entry name" value="YjbR"/>
</dbReference>
<dbReference type="EMBL" id="JALAZD010000001">
    <property type="protein sequence ID" value="MCI0125460.1"/>
    <property type="molecule type" value="Genomic_DNA"/>
</dbReference>
<gene>
    <name evidence="1" type="ORF">ML536_01325</name>
</gene>
<dbReference type="Pfam" id="PF04237">
    <property type="entry name" value="YjbR"/>
    <property type="match status" value="1"/>
</dbReference>
<protein>
    <submittedName>
        <fullName evidence="1">MmcQ/YjbR family DNA-binding protein</fullName>
    </submittedName>
</protein>
<dbReference type="InterPro" id="IPR058532">
    <property type="entry name" value="YjbR/MT2646/Rv2570-like"/>
</dbReference>
<reference evidence="1" key="1">
    <citation type="submission" date="2022-03" db="EMBL/GenBank/DDBJ databases">
        <title>The complete genome sequence of a Methyloterrigena soli.</title>
        <authorList>
            <person name="Zi Z."/>
        </authorList>
    </citation>
    <scope>NUCLEOTIDE SEQUENCE</scope>
    <source>
        <strain evidence="1">M48</strain>
    </source>
</reference>
<dbReference type="SUPFAM" id="SSF142906">
    <property type="entry name" value="YjbR-like"/>
    <property type="match status" value="1"/>
</dbReference>
<evidence type="ECO:0000313" key="1">
    <source>
        <dbReference type="EMBL" id="MCI0125460.1"/>
    </source>
</evidence>
<organism evidence="1 2">
    <name type="scientific">Paradevosia shaoguanensis</name>
    <dbReference type="NCBI Taxonomy" id="1335043"/>
    <lineage>
        <taxon>Bacteria</taxon>
        <taxon>Pseudomonadati</taxon>
        <taxon>Pseudomonadota</taxon>
        <taxon>Alphaproteobacteria</taxon>
        <taxon>Hyphomicrobiales</taxon>
        <taxon>Devosiaceae</taxon>
        <taxon>Paradevosia</taxon>
    </lineage>
</organism>
<dbReference type="Proteomes" id="UP001156140">
    <property type="component" value="Unassembled WGS sequence"/>
</dbReference>
<keyword evidence="1" id="KW-0238">DNA-binding</keyword>
<evidence type="ECO:0000313" key="2">
    <source>
        <dbReference type="Proteomes" id="UP001156140"/>
    </source>
</evidence>
<dbReference type="Gene3D" id="3.90.1150.30">
    <property type="match status" value="1"/>
</dbReference>
<accession>A0AA41QIB8</accession>
<dbReference type="PANTHER" id="PTHR35145">
    <property type="entry name" value="CYTOPLASMIC PROTEIN-RELATED"/>
    <property type="match status" value="1"/>
</dbReference>
<dbReference type="PANTHER" id="PTHR35145:SF1">
    <property type="entry name" value="CYTOPLASMIC PROTEIN"/>
    <property type="match status" value="1"/>
</dbReference>
<sequence length="131" mass="14140">MSIRLRAGFEDFISGLPATSIVRQWGDASVAKVGEKVFALLGFDEPEGRPALVFKVTEFTFDMLTELDGVGQAPYFAKRGWVRVAAGAGLSDGDLEAYVVEAHRLVASKLTRKLQAELGLSELIAAGPRRS</sequence>
<keyword evidence="2" id="KW-1185">Reference proteome</keyword>
<name>A0AA41QIB8_9HYPH</name>
<dbReference type="AlphaFoldDB" id="A0AA41QIB8"/>